<protein>
    <submittedName>
        <fullName evidence="1">Uncharacterized protein</fullName>
    </submittedName>
</protein>
<dbReference type="EMBL" id="CADEBD010000745">
    <property type="protein sequence ID" value="CAB3259876.1"/>
    <property type="molecule type" value="Genomic_DNA"/>
</dbReference>
<comment type="caution">
    <text evidence="1">The sequence shown here is derived from an EMBL/GenBank/DDBJ whole genome shotgun (WGS) entry which is preliminary data.</text>
</comment>
<dbReference type="Proteomes" id="UP000494256">
    <property type="component" value="Unassembled WGS sequence"/>
</dbReference>
<sequence length="158" mass="18680">MFELRHEIELFLVEQGHDKYKQMLTDSFWVQKLAYLSDIFTKLNELNLGQQGRDTTIFTMQEEVESTIKKLSLWKSLIDKSKYDQFPNLKLFLDTTSSTVNEDLKSDTKYHLQNLRVALRSYFPEISPQWNWVTSSIVYTILSRTIPSTTYPSLIKRN</sequence>
<proteinExistence type="predicted"/>
<reference evidence="1 2" key="1">
    <citation type="submission" date="2020-04" db="EMBL/GenBank/DDBJ databases">
        <authorList>
            <person name="Wallbank WR R."/>
            <person name="Pardo Diaz C."/>
            <person name="Kozak K."/>
            <person name="Martin S."/>
            <person name="Jiggins C."/>
            <person name="Moest M."/>
            <person name="Warren A I."/>
            <person name="Byers J.R.P. K."/>
            <person name="Montejo-Kovacevich G."/>
            <person name="Yen C E."/>
        </authorList>
    </citation>
    <scope>NUCLEOTIDE SEQUENCE [LARGE SCALE GENOMIC DNA]</scope>
</reference>
<organism evidence="1 2">
    <name type="scientific">Arctia plantaginis</name>
    <name type="common">Wood tiger moth</name>
    <name type="synonym">Phalaena plantaginis</name>
    <dbReference type="NCBI Taxonomy" id="874455"/>
    <lineage>
        <taxon>Eukaryota</taxon>
        <taxon>Metazoa</taxon>
        <taxon>Ecdysozoa</taxon>
        <taxon>Arthropoda</taxon>
        <taxon>Hexapoda</taxon>
        <taxon>Insecta</taxon>
        <taxon>Pterygota</taxon>
        <taxon>Neoptera</taxon>
        <taxon>Endopterygota</taxon>
        <taxon>Lepidoptera</taxon>
        <taxon>Glossata</taxon>
        <taxon>Ditrysia</taxon>
        <taxon>Noctuoidea</taxon>
        <taxon>Erebidae</taxon>
        <taxon>Arctiinae</taxon>
        <taxon>Arctia</taxon>
    </lineage>
</organism>
<dbReference type="OrthoDB" id="6022652at2759"/>
<dbReference type="PANTHER" id="PTHR45913:SF19">
    <property type="entry name" value="LOW QUALITY PROTEIN: ZINC FINGER BED DOMAIN-CONTAINING PROTEIN 5-LIKE"/>
    <property type="match status" value="1"/>
</dbReference>
<gene>
    <name evidence="1" type="ORF">APLA_LOCUS16808</name>
</gene>
<dbReference type="AlphaFoldDB" id="A0A8S1BMH3"/>
<accession>A0A8S1BMH3</accession>
<name>A0A8S1BMH3_ARCPL</name>
<evidence type="ECO:0000313" key="1">
    <source>
        <dbReference type="EMBL" id="CAB3259876.1"/>
    </source>
</evidence>
<dbReference type="PANTHER" id="PTHR45913">
    <property type="entry name" value="EPM2A-INTERACTING PROTEIN 1"/>
    <property type="match status" value="1"/>
</dbReference>
<evidence type="ECO:0000313" key="2">
    <source>
        <dbReference type="Proteomes" id="UP000494256"/>
    </source>
</evidence>